<organism evidence="1 2">
    <name type="scientific">Staphylococcus warneri</name>
    <dbReference type="NCBI Taxonomy" id="1292"/>
    <lineage>
        <taxon>Bacteria</taxon>
        <taxon>Bacillati</taxon>
        <taxon>Bacillota</taxon>
        <taxon>Bacilli</taxon>
        <taxon>Bacillales</taxon>
        <taxon>Staphylococcaceae</taxon>
        <taxon>Staphylococcus</taxon>
    </lineage>
</organism>
<reference evidence="1 2" key="1">
    <citation type="submission" date="2020-03" db="EMBL/GenBank/DDBJ databases">
        <title>Comparative genetics of Staphylococcus warneri persistents from caprine mastitis.</title>
        <authorList>
            <person name="Franca C.A."/>
            <person name="Rosa D.S."/>
            <person name="Silva A."/>
            <person name="Rodrigues D.L.N."/>
            <person name="Santos R.G."/>
            <person name="Castillo R.E.H."/>
            <person name="Moreira M.A.S."/>
            <person name="Lima M.C."/>
            <person name="Gouveia G.V."/>
            <person name="Gouveia J.J.S."/>
            <person name="Souza R.F.S."/>
            <person name="Bertram B."/>
            <person name="Azevedo V."/>
            <person name="Costa M."/>
        </authorList>
    </citation>
    <scope>NUCLEOTIDE SEQUENCE [LARGE SCALE GENOMIC DNA]</scope>
    <source>
        <strain evidence="1 2">Cap 9.2</strain>
    </source>
</reference>
<name>A0ABS9NJM1_STAWA</name>
<sequence length="347" mass="40401">MNDDQYKSLKDHIQVLGYTDDEANTLIDALETESEENRKIDLETFFDIQLPYQFGGLAEFELDMILNYDVELDPIHHHTLQPKQLQTLKPNLVANFKLKLDKPTRTYPDIKINTLNAQSLSLPTKIETLNVFSEKDLILQPLRSIDVTSSIANIGQQLNHIPLQIQQKSFIKKDKSLTVPKNMMNKPMMKREFRPKAYLDEPQAINTLIELPSLPRKVEISSHETIEQPNIELPTEDIKPDYERELKSIGLDIELDDTIPMLSVASYYMDNVESFRDGTGISRHYQAFKGFYRPFIDDIAQEVYQAHYQCNDPIQLFELFKSRINDVIEEISEMYMEQDVQEYMMEG</sequence>
<protein>
    <submittedName>
        <fullName evidence="1">Uncharacterized protein</fullName>
    </submittedName>
</protein>
<dbReference type="Proteomes" id="UP000814367">
    <property type="component" value="Unassembled WGS sequence"/>
</dbReference>
<dbReference type="EMBL" id="JAANHJ010000006">
    <property type="protein sequence ID" value="MCG6226760.1"/>
    <property type="molecule type" value="Genomic_DNA"/>
</dbReference>
<accession>A0ABS9NJM1</accession>
<dbReference type="RefSeq" id="WP_238760465.1">
    <property type="nucleotide sequence ID" value="NZ_JAANHI010000010.1"/>
</dbReference>
<comment type="caution">
    <text evidence="1">The sequence shown here is derived from an EMBL/GenBank/DDBJ whole genome shotgun (WGS) entry which is preliminary data.</text>
</comment>
<evidence type="ECO:0000313" key="2">
    <source>
        <dbReference type="Proteomes" id="UP000814367"/>
    </source>
</evidence>
<keyword evidence="2" id="KW-1185">Reference proteome</keyword>
<proteinExistence type="predicted"/>
<gene>
    <name evidence="1" type="ORF">G8J23_12335</name>
</gene>
<evidence type="ECO:0000313" key="1">
    <source>
        <dbReference type="EMBL" id="MCG6226760.1"/>
    </source>
</evidence>